<gene>
    <name evidence="2" type="ORF">Prudu_351S000700</name>
</gene>
<sequence length="611" mass="70057">MAIKWAWVPRLPSNLEPPFLVPSMGLMTTYYLPYHNPLKQAPGILRGLGPLKLVAWRVVYLLGVNQKPLKKLSRMQHGKKAMEAELEMIEKNETWELVKRPSDKPIVGVKWIFKVKLNLDGSVQKNKARLVAKGYTQKPGIDFNETFAPVARLDTVRTLIALAAQKRWKLFQLDVKSAFLNGVLQEECMWINLQDLWFKTRKTEFIDSRRLFIVSNKLQELGMKKLIHILQLQDFRKVLIVSLYVDDIIYTRSSEELVMSFKTEMMKRYEMTDLGLLHHFLGLGVIQAEPYIFLHQKRYARTLLEKFGLKDCKAVSTPLAMNEKLSKKDGSEQADEKVYRQIVGSLLYLTATRPDIMFAASLLARYMHGPTKKHMGTAKRVLRYIQGTLDYGIAYEKGKEAMLVGYCDSDWSGCEDDMRNTSGYAFHLGSGVFSWASVKQSSVALSTAEAEYVSAAEATAQAVWLRFFLSDFVEEQVEATPILCENTSAIAITKNPVHHHRTRHISRRFHFIRDALQNGDIDLLYYRTGEQNADIFTKALARDRFEYLRSKLGIISAKHLEGSVKDYKFSKLLTRGILKHLRIMKHHMTVISIRTDDLNTVIPAKKIILTS</sequence>
<feature type="domain" description="Reverse transcriptase Ty1/copia-type" evidence="1">
    <location>
        <begin position="236"/>
        <end position="319"/>
    </location>
</feature>
<dbReference type="SUPFAM" id="SSF56672">
    <property type="entry name" value="DNA/RNA polymerases"/>
    <property type="match status" value="1"/>
</dbReference>
<dbReference type="PANTHER" id="PTHR11439">
    <property type="entry name" value="GAG-POL-RELATED RETROTRANSPOSON"/>
    <property type="match status" value="1"/>
</dbReference>
<dbReference type="InterPro" id="IPR013103">
    <property type="entry name" value="RVT_2"/>
</dbReference>
<dbReference type="Pfam" id="PF07727">
    <property type="entry name" value="RVT_2"/>
    <property type="match status" value="2"/>
</dbReference>
<evidence type="ECO:0000313" key="2">
    <source>
        <dbReference type="EMBL" id="BBN68254.1"/>
    </source>
</evidence>
<dbReference type="EMBL" id="AP020688">
    <property type="protein sequence ID" value="BBN68254.1"/>
    <property type="molecule type" value="Genomic_DNA"/>
</dbReference>
<reference evidence="2" key="1">
    <citation type="journal article" date="2019" name="Science">
        <title>Mutation of a bHLH transcription factor allowed almond domestication.</title>
        <authorList>
            <person name="Sanchez-Perez R."/>
            <person name="Pavan S."/>
            <person name="Mazzeo R."/>
            <person name="Moldovan C."/>
            <person name="Aiese Cigliano R."/>
            <person name="Del Cueto J."/>
            <person name="Ricciardi F."/>
            <person name="Lotti C."/>
            <person name="Ricciardi L."/>
            <person name="Dicenta F."/>
            <person name="Lopez-Marques R.L."/>
            <person name="Lindberg Moller B."/>
        </authorList>
    </citation>
    <scope>NUCLEOTIDE SEQUENCE</scope>
</reference>
<proteinExistence type="predicted"/>
<dbReference type="AlphaFoldDB" id="A0A5H2XM19"/>
<dbReference type="CDD" id="cd09272">
    <property type="entry name" value="RNase_HI_RT_Ty1"/>
    <property type="match status" value="1"/>
</dbReference>
<dbReference type="InterPro" id="IPR043502">
    <property type="entry name" value="DNA/RNA_pol_sf"/>
</dbReference>
<evidence type="ECO:0000259" key="1">
    <source>
        <dbReference type="Pfam" id="PF07727"/>
    </source>
</evidence>
<protein>
    <submittedName>
        <fullName evidence="2">Transposable element protein</fullName>
    </submittedName>
</protein>
<accession>A0A5H2XM19</accession>
<feature type="domain" description="Reverse transcriptase Ty1/copia-type" evidence="1">
    <location>
        <begin position="92"/>
        <end position="190"/>
    </location>
</feature>
<name>A0A5H2XM19_PRUDU</name>
<organism evidence="2">
    <name type="scientific">Prunus dulcis</name>
    <name type="common">Almond</name>
    <name type="synonym">Amygdalus dulcis</name>
    <dbReference type="NCBI Taxonomy" id="3755"/>
    <lineage>
        <taxon>Eukaryota</taxon>
        <taxon>Viridiplantae</taxon>
        <taxon>Streptophyta</taxon>
        <taxon>Embryophyta</taxon>
        <taxon>Tracheophyta</taxon>
        <taxon>Spermatophyta</taxon>
        <taxon>Magnoliopsida</taxon>
        <taxon>eudicotyledons</taxon>
        <taxon>Gunneridae</taxon>
        <taxon>Pentapetalae</taxon>
        <taxon>rosids</taxon>
        <taxon>fabids</taxon>
        <taxon>Rosales</taxon>
        <taxon>Rosaceae</taxon>
        <taxon>Amygdaloideae</taxon>
        <taxon>Amygdaleae</taxon>
        <taxon>Prunus</taxon>
    </lineage>
</organism>
<dbReference type="PANTHER" id="PTHR11439:SF502">
    <property type="entry name" value="SECRETED RXLR EFFECTOR PROTEIN 161-LIKE"/>
    <property type="match status" value="1"/>
</dbReference>